<keyword evidence="4 8" id="KW-0472">Membrane</keyword>
<dbReference type="Gene3D" id="2.60.120.260">
    <property type="entry name" value="Galactose-binding domain-like"/>
    <property type="match status" value="1"/>
</dbReference>
<proteinExistence type="predicted"/>
<evidence type="ECO:0000256" key="8">
    <source>
        <dbReference type="SAM" id="Phobius"/>
    </source>
</evidence>
<feature type="coiled-coil region" evidence="6">
    <location>
        <begin position="276"/>
        <end position="303"/>
    </location>
</feature>
<sequence length="709" mass="78466">MSRRSQRLITTRYYPGDDDATTSSSSSSLLGGQQLPFKEGTGRTVRRKSSSTKRLSPAPTTQTSYYSESLVSESYLGGSRGLAALGSSMLDDALDSSAYWGGEFSTRRRRGTGDTESSKINGLLESKTYDTYASSSGYSSEDDYAGHFYSGQSSSGSGLRSAASRVGSFLWLVFTAPLRFLGWLFSGVAAAWHRLTGTSPYVDSVPFSRRYPWLKRSLLLLLLLLLLAAAAYGAWYFYPYGLSTHSLPAFPWWGAGKLSSSDVPGTGDLTTLDQGHHQLLARFQALEKRFEVLEAEMSRWELQRRAAAVAAGGEPPSADVLALLEGLLSRRDAGLKEHLRTDMNSHLQGELDALRAEVRRDLDGHIGKMAQASREMETRLQQLNSEWKSSAQESLQGSFQREVGKLEQEVAALRRELVSLKSDQEVMGKHMEVMLEQLKAARADVEAQFPAWVRQFLSQSRQDGTAGLVLQQEDLQAELQALERKILDKVLEDRRLSAQDAGIGVALQQGGGMGVTEEQVQLIVDQALKRYSEDRVGMVDYALESAGASVINTRCSETYETRTALLSLFGIPLWYHSQSPRVILQPDVNPGNCWAFRGSQGFAVIRLSSIIRPMAVTLEHIPKALSPKGIIPSAPKDFAVYGLKEEGEEEGLLLGQFTYNHNGSPIQTFYFEDDTIGTYQLVELRVLSNWGHLEYTCIYRFRVHGEPAH</sequence>
<keyword evidence="1 8" id="KW-0812">Transmembrane</keyword>
<evidence type="ECO:0000256" key="6">
    <source>
        <dbReference type="SAM" id="Coils"/>
    </source>
</evidence>
<accession>A0A8C6JZW7</accession>
<dbReference type="PANTHER" id="PTHR12911:SF22">
    <property type="entry name" value="SUN DOMAIN-CONTAINING PROTEIN 2"/>
    <property type="match status" value="1"/>
</dbReference>
<reference evidence="9" key="2">
    <citation type="submission" date="2025-08" db="UniProtKB">
        <authorList>
            <consortium name="Ensembl"/>
        </authorList>
    </citation>
    <scope>IDENTIFICATION</scope>
</reference>
<comment type="subcellular location">
    <subcellularLocation>
        <location evidence="5">Nucleus inner membrane</location>
        <topology evidence="5">Single-pass type II membrane protein</topology>
    </subcellularLocation>
</comment>
<keyword evidence="2 8" id="KW-1133">Transmembrane helix</keyword>
<evidence type="ECO:0000256" key="3">
    <source>
        <dbReference type="ARBA" id="ARBA00023054"/>
    </source>
</evidence>
<gene>
    <name evidence="9" type="primary">LOC101871688</name>
</gene>
<dbReference type="InterPro" id="IPR045119">
    <property type="entry name" value="SUN1-5"/>
</dbReference>
<dbReference type="InterPro" id="IPR040994">
    <property type="entry name" value="Sun_CC2"/>
</dbReference>
<feature type="compositionally biased region" description="Low complexity" evidence="7">
    <location>
        <begin position="23"/>
        <end position="35"/>
    </location>
</feature>
<keyword evidence="10" id="KW-1185">Reference proteome</keyword>
<evidence type="ECO:0000256" key="2">
    <source>
        <dbReference type="ARBA" id="ARBA00022989"/>
    </source>
</evidence>
<feature type="coiled-coil region" evidence="6">
    <location>
        <begin position="465"/>
        <end position="492"/>
    </location>
</feature>
<dbReference type="InterPro" id="IPR012919">
    <property type="entry name" value="SUN_dom"/>
</dbReference>
<feature type="transmembrane region" description="Helical" evidence="8">
    <location>
        <begin position="218"/>
        <end position="238"/>
    </location>
</feature>
<dbReference type="Proteomes" id="UP000694405">
    <property type="component" value="Chromosome 5"/>
</dbReference>
<reference evidence="9" key="3">
    <citation type="submission" date="2025-09" db="UniProtKB">
        <authorList>
            <consortium name="Ensembl"/>
        </authorList>
    </citation>
    <scope>IDENTIFICATION</scope>
</reference>
<dbReference type="CDD" id="cd21438">
    <property type="entry name" value="SUN2_cc1"/>
    <property type="match status" value="1"/>
</dbReference>
<dbReference type="FunFam" id="2.60.120.260:FF:000009">
    <property type="entry name" value="SUN domain-containing protein 1 isoform X1"/>
    <property type="match status" value="1"/>
</dbReference>
<evidence type="ECO:0000313" key="9">
    <source>
        <dbReference type="Ensembl" id="ENSMUNP00000020117.2"/>
    </source>
</evidence>
<dbReference type="GO" id="GO:0034993">
    <property type="term" value="C:meiotic nuclear membrane microtubule tethering complex"/>
    <property type="evidence" value="ECO:0007669"/>
    <property type="project" value="TreeGrafter"/>
</dbReference>
<feature type="region of interest" description="Disordered" evidence="7">
    <location>
        <begin position="1"/>
        <end position="64"/>
    </location>
</feature>
<dbReference type="Pfam" id="PF18580">
    <property type="entry name" value="HTH_SUN2"/>
    <property type="match status" value="1"/>
</dbReference>
<keyword evidence="3 6" id="KW-0175">Coiled coil</keyword>
<dbReference type="GO" id="GO:0005637">
    <property type="term" value="C:nuclear inner membrane"/>
    <property type="evidence" value="ECO:0007669"/>
    <property type="project" value="UniProtKB-SubCell"/>
</dbReference>
<dbReference type="Gene3D" id="1.20.58.130">
    <property type="match status" value="1"/>
</dbReference>
<evidence type="ECO:0000256" key="7">
    <source>
        <dbReference type="SAM" id="MobiDB-lite"/>
    </source>
</evidence>
<name>A0A8C6JZW7_MELUD</name>
<evidence type="ECO:0000256" key="1">
    <source>
        <dbReference type="ARBA" id="ARBA00022692"/>
    </source>
</evidence>
<evidence type="ECO:0000256" key="4">
    <source>
        <dbReference type="ARBA" id="ARBA00023136"/>
    </source>
</evidence>
<feature type="coiled-coil region" evidence="6">
    <location>
        <begin position="366"/>
        <end position="423"/>
    </location>
</feature>
<dbReference type="AlphaFoldDB" id="A0A8C6JZW7"/>
<dbReference type="OrthoDB" id="342281at2759"/>
<evidence type="ECO:0000313" key="10">
    <source>
        <dbReference type="Proteomes" id="UP000694405"/>
    </source>
</evidence>
<reference evidence="9" key="1">
    <citation type="submission" date="2020-03" db="EMBL/GenBank/DDBJ databases">
        <title>Melopsittacus undulatus (budgerigar) genome, bMelUnd1, maternal haplotype with Z.</title>
        <authorList>
            <person name="Gedman G."/>
            <person name="Mountcastle J."/>
            <person name="Haase B."/>
            <person name="Formenti G."/>
            <person name="Wright T."/>
            <person name="Apodaca J."/>
            <person name="Pelan S."/>
            <person name="Chow W."/>
            <person name="Rhie A."/>
            <person name="Howe K."/>
            <person name="Fedrigo O."/>
            <person name="Jarvis E.D."/>
        </authorList>
    </citation>
    <scope>NUCLEOTIDE SEQUENCE [LARGE SCALE GENOMIC DNA]</scope>
</reference>
<protein>
    <submittedName>
        <fullName evidence="9">Uncharacterized protein</fullName>
    </submittedName>
</protein>
<dbReference type="Ensembl" id="ENSMUNT00000023041.2">
    <property type="protein sequence ID" value="ENSMUNP00000020117.2"/>
    <property type="gene ID" value="ENSMUNG00000015341.2"/>
</dbReference>
<dbReference type="GO" id="GO:0043495">
    <property type="term" value="F:protein-membrane adaptor activity"/>
    <property type="evidence" value="ECO:0007669"/>
    <property type="project" value="TreeGrafter"/>
</dbReference>
<dbReference type="PROSITE" id="PS51469">
    <property type="entry name" value="SUN"/>
    <property type="match status" value="1"/>
</dbReference>
<accession>A0A8V5FM43</accession>
<dbReference type="PANTHER" id="PTHR12911">
    <property type="entry name" value="SAD1/UNC-84-LIKE PROTEIN-RELATED"/>
    <property type="match status" value="1"/>
</dbReference>
<dbReference type="Pfam" id="PF07738">
    <property type="entry name" value="Sad1_UNC"/>
    <property type="match status" value="1"/>
</dbReference>
<organism evidence="9 10">
    <name type="scientific">Melopsittacus undulatus</name>
    <name type="common">Budgerigar</name>
    <name type="synonym">Psittacus undulatus</name>
    <dbReference type="NCBI Taxonomy" id="13146"/>
    <lineage>
        <taxon>Eukaryota</taxon>
        <taxon>Metazoa</taxon>
        <taxon>Chordata</taxon>
        <taxon>Craniata</taxon>
        <taxon>Vertebrata</taxon>
        <taxon>Euteleostomi</taxon>
        <taxon>Archelosauria</taxon>
        <taxon>Archosauria</taxon>
        <taxon>Dinosauria</taxon>
        <taxon>Saurischia</taxon>
        <taxon>Theropoda</taxon>
        <taxon>Coelurosauria</taxon>
        <taxon>Aves</taxon>
        <taxon>Neognathae</taxon>
        <taxon>Neoaves</taxon>
        <taxon>Telluraves</taxon>
        <taxon>Australaves</taxon>
        <taxon>Psittaciformes</taxon>
        <taxon>Psittaculidae</taxon>
        <taxon>Melopsittacus</taxon>
    </lineage>
</organism>
<evidence type="ECO:0000256" key="5">
    <source>
        <dbReference type="ARBA" id="ARBA00037816"/>
    </source>
</evidence>